<organism evidence="1">
    <name type="scientific">viral metagenome</name>
    <dbReference type="NCBI Taxonomy" id="1070528"/>
    <lineage>
        <taxon>unclassified sequences</taxon>
        <taxon>metagenomes</taxon>
        <taxon>organismal metagenomes</taxon>
    </lineage>
</organism>
<dbReference type="EMBL" id="MN739039">
    <property type="protein sequence ID" value="QHS85047.1"/>
    <property type="molecule type" value="Genomic_DNA"/>
</dbReference>
<evidence type="ECO:0008006" key="2">
    <source>
        <dbReference type="Google" id="ProtNLM"/>
    </source>
</evidence>
<sequence length="287" mass="34423">MNFNWEQYIQNYPDLSGFTREKAIRHYNRFGKFEGRSDKIIYQESKIISQESKNLFDIVIPLGPNDISFIEHIVLHCKNNIIDYRNIYIITKDNNIPTDCIFIDENSFPFKLEDFNSLNNRKNWYLQQLLKLYAWTIPGILDNYLVIDADTYFLKPTTFMENDLFLFNTSGEFHTPYFTHMKKLHPTLIRKLDCSGICHHMIFNKSYINELFELVSQYHNCEFWKAFLKCVEPSESSGAAEYEIYFNFMLIYHPESIKIRNLNWANLRSYSIGNYDYISIHWYSRQV</sequence>
<accession>A0A6C0AYH6</accession>
<dbReference type="AlphaFoldDB" id="A0A6C0AYH6"/>
<proteinExistence type="predicted"/>
<protein>
    <recommendedName>
        <fullName evidence="2">Nucleotide-diphospho-sugar transferase domain-containing protein</fullName>
    </recommendedName>
</protein>
<name>A0A6C0AYH6_9ZZZZ</name>
<reference evidence="1" key="1">
    <citation type="journal article" date="2020" name="Nature">
        <title>Giant virus diversity and host interactions through global metagenomics.</title>
        <authorList>
            <person name="Schulz F."/>
            <person name="Roux S."/>
            <person name="Paez-Espino D."/>
            <person name="Jungbluth S."/>
            <person name="Walsh D.A."/>
            <person name="Denef V.J."/>
            <person name="McMahon K.D."/>
            <person name="Konstantinidis K.T."/>
            <person name="Eloe-Fadrosh E.A."/>
            <person name="Kyrpides N.C."/>
            <person name="Woyke T."/>
        </authorList>
    </citation>
    <scope>NUCLEOTIDE SEQUENCE</scope>
    <source>
        <strain evidence="1">GVMAG-M-3300009182-67</strain>
    </source>
</reference>
<evidence type="ECO:0000313" key="1">
    <source>
        <dbReference type="EMBL" id="QHS85047.1"/>
    </source>
</evidence>